<keyword evidence="1" id="KW-0472">Membrane</keyword>
<organism evidence="2 3">
    <name type="scientific">Corchorus olitorius</name>
    <dbReference type="NCBI Taxonomy" id="93759"/>
    <lineage>
        <taxon>Eukaryota</taxon>
        <taxon>Viridiplantae</taxon>
        <taxon>Streptophyta</taxon>
        <taxon>Embryophyta</taxon>
        <taxon>Tracheophyta</taxon>
        <taxon>Spermatophyta</taxon>
        <taxon>Magnoliopsida</taxon>
        <taxon>eudicotyledons</taxon>
        <taxon>Gunneridae</taxon>
        <taxon>Pentapetalae</taxon>
        <taxon>rosids</taxon>
        <taxon>malvids</taxon>
        <taxon>Malvales</taxon>
        <taxon>Malvaceae</taxon>
        <taxon>Grewioideae</taxon>
        <taxon>Apeibeae</taxon>
        <taxon>Corchorus</taxon>
    </lineage>
</organism>
<dbReference type="Proteomes" id="UP000187203">
    <property type="component" value="Unassembled WGS sequence"/>
</dbReference>
<keyword evidence="1" id="KW-0812">Transmembrane</keyword>
<dbReference type="AlphaFoldDB" id="A0A1R3ILT6"/>
<gene>
    <name evidence="2" type="ORF">COLO4_22455</name>
</gene>
<reference evidence="3" key="1">
    <citation type="submission" date="2013-09" db="EMBL/GenBank/DDBJ databases">
        <title>Corchorus olitorius genome sequencing.</title>
        <authorList>
            <person name="Alam M."/>
            <person name="Haque M.S."/>
            <person name="Islam M.S."/>
            <person name="Emdad E.M."/>
            <person name="Islam M.M."/>
            <person name="Ahmed B."/>
            <person name="Halim A."/>
            <person name="Hossen Q.M.M."/>
            <person name="Hossain M.Z."/>
            <person name="Ahmed R."/>
            <person name="Khan M.M."/>
            <person name="Islam R."/>
            <person name="Rashid M.M."/>
            <person name="Khan S.A."/>
            <person name="Rahman M.S."/>
            <person name="Alam M."/>
            <person name="Yahiya A.S."/>
            <person name="Khan M.S."/>
            <person name="Azam M.S."/>
            <person name="Haque T."/>
            <person name="Lashkar M.Z.H."/>
            <person name="Akhand A.I."/>
            <person name="Morshed G."/>
            <person name="Roy S."/>
            <person name="Uddin K.S."/>
            <person name="Rabeya T."/>
            <person name="Hossain A.S."/>
            <person name="Chowdhury A."/>
            <person name="Snigdha A.R."/>
            <person name="Mortoza M.S."/>
            <person name="Matin S.A."/>
            <person name="Hoque S.M.E."/>
            <person name="Islam M.K."/>
            <person name="Roy D.K."/>
            <person name="Haider R."/>
            <person name="Moosa M.M."/>
            <person name="Elias S.M."/>
            <person name="Hasan A.M."/>
            <person name="Jahan S."/>
            <person name="Shafiuddin M."/>
            <person name="Mahmood N."/>
            <person name="Shommy N.S."/>
        </authorList>
    </citation>
    <scope>NUCLEOTIDE SEQUENCE [LARGE SCALE GENOMIC DNA]</scope>
    <source>
        <strain evidence="3">cv. O-4</strain>
    </source>
</reference>
<proteinExistence type="predicted"/>
<comment type="caution">
    <text evidence="2">The sequence shown here is derived from an EMBL/GenBank/DDBJ whole genome shotgun (WGS) entry which is preliminary data.</text>
</comment>
<evidence type="ECO:0000256" key="1">
    <source>
        <dbReference type="SAM" id="Phobius"/>
    </source>
</evidence>
<feature type="transmembrane region" description="Helical" evidence="1">
    <location>
        <begin position="147"/>
        <end position="168"/>
    </location>
</feature>
<feature type="transmembrane region" description="Helical" evidence="1">
    <location>
        <begin position="52"/>
        <end position="72"/>
    </location>
</feature>
<feature type="transmembrane region" description="Helical" evidence="1">
    <location>
        <begin position="188"/>
        <end position="215"/>
    </location>
</feature>
<evidence type="ECO:0000313" key="2">
    <source>
        <dbReference type="EMBL" id="OMO83548.1"/>
    </source>
</evidence>
<accession>A0A1R3ILT6</accession>
<feature type="transmembrane region" description="Helical" evidence="1">
    <location>
        <begin position="92"/>
        <end position="114"/>
    </location>
</feature>
<dbReference type="OrthoDB" id="10575248at2759"/>
<keyword evidence="3" id="KW-1185">Reference proteome</keyword>
<keyword evidence="1" id="KW-1133">Transmembrane helix</keyword>
<evidence type="ECO:0000313" key="3">
    <source>
        <dbReference type="Proteomes" id="UP000187203"/>
    </source>
</evidence>
<dbReference type="EMBL" id="AWUE01017970">
    <property type="protein sequence ID" value="OMO83548.1"/>
    <property type="molecule type" value="Genomic_DNA"/>
</dbReference>
<protein>
    <submittedName>
        <fullName evidence="2">Callose synthase</fullName>
    </submittedName>
</protein>
<sequence length="229" mass="26046">MAMIASSSISNQNAVRASGVISSPPFQNQNGELANLSPKEIWERQERDVSNLWLFYTHVYVLLSVFFGAFWVEMTRLKVEKQQKKHEYHKSFIRYLTFLGFYLSIMVAFSVLICPKRDVILKIASARGRDEDDEEAIKEKNYVFNSIRFSFSLACCSLFLAGIFLFALNHVAEMIGVKALRNDGGDVSLFAMSIDPWPCVFVITALLSVAVVNGFRTYNLITRKMLVKT</sequence>
<name>A0A1R3ILT6_9ROSI</name>